<proteinExistence type="inferred from homology"/>
<evidence type="ECO:0000256" key="1">
    <source>
        <dbReference type="ARBA" id="ARBA00010568"/>
    </source>
</evidence>
<comment type="similarity">
    <text evidence="1">Belongs to the UPF0696 family.</text>
</comment>
<dbReference type="Gene3D" id="3.30.760.10">
    <property type="entry name" value="RNA Cap, Translation Initiation Factor Eif4e"/>
    <property type="match status" value="1"/>
</dbReference>
<dbReference type="Pfam" id="PF08939">
    <property type="entry name" value="Bles03"/>
    <property type="match status" value="1"/>
</dbReference>
<evidence type="ECO:0000313" key="2">
    <source>
        <dbReference type="EMBL" id="KAF9584245.1"/>
    </source>
</evidence>
<dbReference type="OrthoDB" id="10067381at2759"/>
<dbReference type="InterPro" id="IPR015034">
    <property type="entry name" value="Bles03"/>
</dbReference>
<comment type="caution">
    <text evidence="2">The sequence shown here is derived from an EMBL/GenBank/DDBJ whole genome shotgun (WGS) entry which is preliminary data.</text>
</comment>
<gene>
    <name evidence="2" type="ORF">BGW38_007106</name>
</gene>
<dbReference type="InterPro" id="IPR023398">
    <property type="entry name" value="TIF_eIF4e-like"/>
</dbReference>
<dbReference type="Proteomes" id="UP000780801">
    <property type="component" value="Unassembled WGS sequence"/>
</dbReference>
<keyword evidence="3" id="KW-1185">Reference proteome</keyword>
<accession>A0A9P6KGY5</accession>
<dbReference type="SUPFAM" id="SSF55418">
    <property type="entry name" value="eIF4e-like"/>
    <property type="match status" value="1"/>
</dbReference>
<protein>
    <submittedName>
        <fullName evidence="2">Uncharacterized protein</fullName>
    </submittedName>
</protein>
<sequence>MESLTSSAIRASVPTKVLDSFWVWAESFSKPFTGGARSGKWMLFYEKSLLDEKWLVVKDMVERDQLGGLAKCSTARTNPNATSSATGVIIVYTPDYLDQEDVYRVATVLHEKMDYKKPMFYKTDEQTLAGVYKSNGSQKNHLYRFPL</sequence>
<reference evidence="2" key="1">
    <citation type="journal article" date="2020" name="Fungal Divers.">
        <title>Resolving the Mortierellaceae phylogeny through synthesis of multi-gene phylogenetics and phylogenomics.</title>
        <authorList>
            <person name="Vandepol N."/>
            <person name="Liber J."/>
            <person name="Desiro A."/>
            <person name="Na H."/>
            <person name="Kennedy M."/>
            <person name="Barry K."/>
            <person name="Grigoriev I.V."/>
            <person name="Miller A.N."/>
            <person name="O'Donnell K."/>
            <person name="Stajich J.E."/>
            <person name="Bonito G."/>
        </authorList>
    </citation>
    <scope>NUCLEOTIDE SEQUENCE</scope>
    <source>
        <strain evidence="2">KOD1015</strain>
    </source>
</reference>
<evidence type="ECO:0000313" key="3">
    <source>
        <dbReference type="Proteomes" id="UP000780801"/>
    </source>
</evidence>
<dbReference type="PANTHER" id="PTHR31977:SF1">
    <property type="entry name" value="UPF0696 PROTEIN C11ORF68"/>
    <property type="match status" value="1"/>
</dbReference>
<dbReference type="AlphaFoldDB" id="A0A9P6KGY5"/>
<dbReference type="EMBL" id="JAABOA010000463">
    <property type="protein sequence ID" value="KAF9584245.1"/>
    <property type="molecule type" value="Genomic_DNA"/>
</dbReference>
<dbReference type="PANTHER" id="PTHR31977">
    <property type="entry name" value="UPF0696 PROTEIN C11ORF68"/>
    <property type="match status" value="1"/>
</dbReference>
<organism evidence="2 3">
    <name type="scientific">Lunasporangiospora selenospora</name>
    <dbReference type="NCBI Taxonomy" id="979761"/>
    <lineage>
        <taxon>Eukaryota</taxon>
        <taxon>Fungi</taxon>
        <taxon>Fungi incertae sedis</taxon>
        <taxon>Mucoromycota</taxon>
        <taxon>Mortierellomycotina</taxon>
        <taxon>Mortierellomycetes</taxon>
        <taxon>Mortierellales</taxon>
        <taxon>Mortierellaceae</taxon>
        <taxon>Lunasporangiospora</taxon>
    </lineage>
</organism>
<name>A0A9P6KGY5_9FUNG</name>